<name>A0A5C3KVF1_COPMA</name>
<evidence type="ECO:0000313" key="1">
    <source>
        <dbReference type="EMBL" id="TFK24434.1"/>
    </source>
</evidence>
<accession>A0A5C3KVF1</accession>
<proteinExistence type="predicted"/>
<dbReference type="AlphaFoldDB" id="A0A5C3KVF1"/>
<sequence>MEDLLSPLSIAWEQNNARALGSLVQLGAPPPPRSQGQLVEQAPYGTSGLTQTPTPLTAPHTVPADDGVIPVSTSFYPGSHPIGSDVVLSSVDNVIFYVHSQIITLSSPNAFAAYLPPVTRSRIQATFAPIPETAVILNIILHALYGTSSASNSPTFEELITAVSRMPDYGIIAKNYIAPDTPLYVQLLAYAPLFPIQLYAFAARHKVEALAQKASSHLLGYPLSSINDELAAAMGPVYLKRLFLLHASRLAALKELLLQPPQPHTPTATCTVKTQKNLSRTWAVATAYLAWDARPDLSTHSIQSAFETVINGMVCANCQVAAKAKVRDIVVKWAAFKCTIRELSG</sequence>
<dbReference type="STRING" id="230819.A0A5C3KVF1"/>
<dbReference type="Proteomes" id="UP000307440">
    <property type="component" value="Unassembled WGS sequence"/>
</dbReference>
<evidence type="ECO:0008006" key="3">
    <source>
        <dbReference type="Google" id="ProtNLM"/>
    </source>
</evidence>
<dbReference type="OrthoDB" id="3265815at2759"/>
<protein>
    <recommendedName>
        <fullName evidence="3">BTB domain-containing protein</fullName>
    </recommendedName>
</protein>
<evidence type="ECO:0000313" key="2">
    <source>
        <dbReference type="Proteomes" id="UP000307440"/>
    </source>
</evidence>
<reference evidence="1 2" key="1">
    <citation type="journal article" date="2019" name="Nat. Ecol. Evol.">
        <title>Megaphylogeny resolves global patterns of mushroom evolution.</title>
        <authorList>
            <person name="Varga T."/>
            <person name="Krizsan K."/>
            <person name="Foldi C."/>
            <person name="Dima B."/>
            <person name="Sanchez-Garcia M."/>
            <person name="Sanchez-Ramirez S."/>
            <person name="Szollosi G.J."/>
            <person name="Szarkandi J.G."/>
            <person name="Papp V."/>
            <person name="Albert L."/>
            <person name="Andreopoulos W."/>
            <person name="Angelini C."/>
            <person name="Antonin V."/>
            <person name="Barry K.W."/>
            <person name="Bougher N.L."/>
            <person name="Buchanan P."/>
            <person name="Buyck B."/>
            <person name="Bense V."/>
            <person name="Catcheside P."/>
            <person name="Chovatia M."/>
            <person name="Cooper J."/>
            <person name="Damon W."/>
            <person name="Desjardin D."/>
            <person name="Finy P."/>
            <person name="Geml J."/>
            <person name="Haridas S."/>
            <person name="Hughes K."/>
            <person name="Justo A."/>
            <person name="Karasinski D."/>
            <person name="Kautmanova I."/>
            <person name="Kiss B."/>
            <person name="Kocsube S."/>
            <person name="Kotiranta H."/>
            <person name="LaButti K.M."/>
            <person name="Lechner B.E."/>
            <person name="Liimatainen K."/>
            <person name="Lipzen A."/>
            <person name="Lukacs Z."/>
            <person name="Mihaltcheva S."/>
            <person name="Morgado L.N."/>
            <person name="Niskanen T."/>
            <person name="Noordeloos M.E."/>
            <person name="Ohm R.A."/>
            <person name="Ortiz-Santana B."/>
            <person name="Ovrebo C."/>
            <person name="Racz N."/>
            <person name="Riley R."/>
            <person name="Savchenko A."/>
            <person name="Shiryaev A."/>
            <person name="Soop K."/>
            <person name="Spirin V."/>
            <person name="Szebenyi C."/>
            <person name="Tomsovsky M."/>
            <person name="Tulloss R.E."/>
            <person name="Uehling J."/>
            <person name="Grigoriev I.V."/>
            <person name="Vagvolgyi C."/>
            <person name="Papp T."/>
            <person name="Martin F.M."/>
            <person name="Miettinen O."/>
            <person name="Hibbett D.S."/>
            <person name="Nagy L.G."/>
        </authorList>
    </citation>
    <scope>NUCLEOTIDE SEQUENCE [LARGE SCALE GENOMIC DNA]</scope>
    <source>
        <strain evidence="1 2">CBS 121175</strain>
    </source>
</reference>
<keyword evidence="2" id="KW-1185">Reference proteome</keyword>
<dbReference type="EMBL" id="ML210200">
    <property type="protein sequence ID" value="TFK24434.1"/>
    <property type="molecule type" value="Genomic_DNA"/>
</dbReference>
<gene>
    <name evidence="1" type="ORF">FA15DRAFT_414757</name>
</gene>
<organism evidence="1 2">
    <name type="scientific">Coprinopsis marcescibilis</name>
    <name type="common">Agaric fungus</name>
    <name type="synonym">Psathyrella marcescibilis</name>
    <dbReference type="NCBI Taxonomy" id="230819"/>
    <lineage>
        <taxon>Eukaryota</taxon>
        <taxon>Fungi</taxon>
        <taxon>Dikarya</taxon>
        <taxon>Basidiomycota</taxon>
        <taxon>Agaricomycotina</taxon>
        <taxon>Agaricomycetes</taxon>
        <taxon>Agaricomycetidae</taxon>
        <taxon>Agaricales</taxon>
        <taxon>Agaricineae</taxon>
        <taxon>Psathyrellaceae</taxon>
        <taxon>Coprinopsis</taxon>
    </lineage>
</organism>